<evidence type="ECO:0000313" key="2">
    <source>
        <dbReference type="Proteomes" id="UP000759537"/>
    </source>
</evidence>
<proteinExistence type="predicted"/>
<organism evidence="1 2">
    <name type="scientific">Russula ochroleuca</name>
    <dbReference type="NCBI Taxonomy" id="152965"/>
    <lineage>
        <taxon>Eukaryota</taxon>
        <taxon>Fungi</taxon>
        <taxon>Dikarya</taxon>
        <taxon>Basidiomycota</taxon>
        <taxon>Agaricomycotina</taxon>
        <taxon>Agaricomycetes</taxon>
        <taxon>Russulales</taxon>
        <taxon>Russulaceae</taxon>
        <taxon>Russula</taxon>
    </lineage>
</organism>
<dbReference type="Proteomes" id="UP000759537">
    <property type="component" value="Unassembled WGS sequence"/>
</dbReference>
<sequence length="83" mass="9586">ITYGCLNISDKDLPHHTKVTKLIFAAYEQEHEHLKMHYQKALGRVSFSSDLWSDPNLVSFMVLSSHFLSHNDSGHLHLDNRLL</sequence>
<dbReference type="EMBL" id="WHVB01000002">
    <property type="protein sequence ID" value="KAF8486477.1"/>
    <property type="molecule type" value="Genomic_DNA"/>
</dbReference>
<dbReference type="OrthoDB" id="1607513at2759"/>
<feature type="non-terminal residue" evidence="1">
    <location>
        <position position="1"/>
    </location>
</feature>
<protein>
    <submittedName>
        <fullName evidence="1">Uncharacterized protein</fullName>
    </submittedName>
</protein>
<feature type="non-terminal residue" evidence="1">
    <location>
        <position position="83"/>
    </location>
</feature>
<reference evidence="1" key="2">
    <citation type="journal article" date="2020" name="Nat. Commun.">
        <title>Large-scale genome sequencing of mycorrhizal fungi provides insights into the early evolution of symbiotic traits.</title>
        <authorList>
            <person name="Miyauchi S."/>
            <person name="Kiss E."/>
            <person name="Kuo A."/>
            <person name="Drula E."/>
            <person name="Kohler A."/>
            <person name="Sanchez-Garcia M."/>
            <person name="Morin E."/>
            <person name="Andreopoulos B."/>
            <person name="Barry K.W."/>
            <person name="Bonito G."/>
            <person name="Buee M."/>
            <person name="Carver A."/>
            <person name="Chen C."/>
            <person name="Cichocki N."/>
            <person name="Clum A."/>
            <person name="Culley D."/>
            <person name="Crous P.W."/>
            <person name="Fauchery L."/>
            <person name="Girlanda M."/>
            <person name="Hayes R.D."/>
            <person name="Keri Z."/>
            <person name="LaButti K."/>
            <person name="Lipzen A."/>
            <person name="Lombard V."/>
            <person name="Magnuson J."/>
            <person name="Maillard F."/>
            <person name="Murat C."/>
            <person name="Nolan M."/>
            <person name="Ohm R.A."/>
            <person name="Pangilinan J."/>
            <person name="Pereira M.F."/>
            <person name="Perotto S."/>
            <person name="Peter M."/>
            <person name="Pfister S."/>
            <person name="Riley R."/>
            <person name="Sitrit Y."/>
            <person name="Stielow J.B."/>
            <person name="Szollosi G."/>
            <person name="Zifcakova L."/>
            <person name="Stursova M."/>
            <person name="Spatafora J.W."/>
            <person name="Tedersoo L."/>
            <person name="Vaario L.M."/>
            <person name="Yamada A."/>
            <person name="Yan M."/>
            <person name="Wang P."/>
            <person name="Xu J."/>
            <person name="Bruns T."/>
            <person name="Baldrian P."/>
            <person name="Vilgalys R."/>
            <person name="Dunand C."/>
            <person name="Henrissat B."/>
            <person name="Grigoriev I.V."/>
            <person name="Hibbett D."/>
            <person name="Nagy L.G."/>
            <person name="Martin F.M."/>
        </authorList>
    </citation>
    <scope>NUCLEOTIDE SEQUENCE</scope>
    <source>
        <strain evidence="1">Prilba</strain>
    </source>
</reference>
<keyword evidence="2" id="KW-1185">Reference proteome</keyword>
<name>A0A9P5N5K4_9AGAM</name>
<comment type="caution">
    <text evidence="1">The sequence shown here is derived from an EMBL/GenBank/DDBJ whole genome shotgun (WGS) entry which is preliminary data.</text>
</comment>
<evidence type="ECO:0000313" key="1">
    <source>
        <dbReference type="EMBL" id="KAF8486477.1"/>
    </source>
</evidence>
<gene>
    <name evidence="1" type="ORF">DFH94DRAFT_614965</name>
</gene>
<dbReference type="AlphaFoldDB" id="A0A9P5N5K4"/>
<reference evidence="1" key="1">
    <citation type="submission" date="2019-10" db="EMBL/GenBank/DDBJ databases">
        <authorList>
            <consortium name="DOE Joint Genome Institute"/>
            <person name="Kuo A."/>
            <person name="Miyauchi S."/>
            <person name="Kiss E."/>
            <person name="Drula E."/>
            <person name="Kohler A."/>
            <person name="Sanchez-Garcia M."/>
            <person name="Andreopoulos B."/>
            <person name="Barry K.W."/>
            <person name="Bonito G."/>
            <person name="Buee M."/>
            <person name="Carver A."/>
            <person name="Chen C."/>
            <person name="Cichocki N."/>
            <person name="Clum A."/>
            <person name="Culley D."/>
            <person name="Crous P.W."/>
            <person name="Fauchery L."/>
            <person name="Girlanda M."/>
            <person name="Hayes R."/>
            <person name="Keri Z."/>
            <person name="LaButti K."/>
            <person name="Lipzen A."/>
            <person name="Lombard V."/>
            <person name="Magnuson J."/>
            <person name="Maillard F."/>
            <person name="Morin E."/>
            <person name="Murat C."/>
            <person name="Nolan M."/>
            <person name="Ohm R."/>
            <person name="Pangilinan J."/>
            <person name="Pereira M."/>
            <person name="Perotto S."/>
            <person name="Peter M."/>
            <person name="Riley R."/>
            <person name="Sitrit Y."/>
            <person name="Stielow B."/>
            <person name="Szollosi G."/>
            <person name="Zifcakova L."/>
            <person name="Stursova M."/>
            <person name="Spatafora J.W."/>
            <person name="Tedersoo L."/>
            <person name="Vaario L.-M."/>
            <person name="Yamada A."/>
            <person name="Yan M."/>
            <person name="Wang P."/>
            <person name="Xu J."/>
            <person name="Bruns T."/>
            <person name="Baldrian P."/>
            <person name="Vilgalys R."/>
            <person name="Henrissat B."/>
            <person name="Grigoriev I.V."/>
            <person name="Hibbett D."/>
            <person name="Nagy L.G."/>
            <person name="Martin F.M."/>
        </authorList>
    </citation>
    <scope>NUCLEOTIDE SEQUENCE</scope>
    <source>
        <strain evidence="1">Prilba</strain>
    </source>
</reference>
<accession>A0A9P5N5K4</accession>